<dbReference type="EMBL" id="BMRP01000013">
    <property type="protein sequence ID" value="GGU69807.1"/>
    <property type="molecule type" value="Genomic_DNA"/>
</dbReference>
<name>A0ABQ2V7I2_9ACTN</name>
<protein>
    <submittedName>
        <fullName evidence="1">Uncharacterized protein</fullName>
    </submittedName>
</protein>
<gene>
    <name evidence="1" type="ORF">GCM10010211_39090</name>
</gene>
<evidence type="ECO:0000313" key="1">
    <source>
        <dbReference type="EMBL" id="GGU69807.1"/>
    </source>
</evidence>
<keyword evidence="2" id="KW-1185">Reference proteome</keyword>
<accession>A0ABQ2V7I2</accession>
<dbReference type="Proteomes" id="UP000654471">
    <property type="component" value="Unassembled WGS sequence"/>
</dbReference>
<evidence type="ECO:0000313" key="2">
    <source>
        <dbReference type="Proteomes" id="UP000654471"/>
    </source>
</evidence>
<organism evidence="1 2">
    <name type="scientific">Streptomyces albospinus</name>
    <dbReference type="NCBI Taxonomy" id="285515"/>
    <lineage>
        <taxon>Bacteria</taxon>
        <taxon>Bacillati</taxon>
        <taxon>Actinomycetota</taxon>
        <taxon>Actinomycetes</taxon>
        <taxon>Kitasatosporales</taxon>
        <taxon>Streptomycetaceae</taxon>
        <taxon>Streptomyces</taxon>
    </lineage>
</organism>
<comment type="caution">
    <text evidence="1">The sequence shown here is derived from an EMBL/GenBank/DDBJ whole genome shotgun (WGS) entry which is preliminary data.</text>
</comment>
<sequence>MSGSHGGLSIRCATAPQVPDLKHRARLPAGALGTEGNIMTWASWTTVGIHARPGAVRTEEIGPMQGDLTIHTTWSEDEAHVAVQYTGSSDWYTMVGSPVPCHSEEDSRSFHQAVVEAVRGGEKAQASLEELFHM</sequence>
<reference evidence="2" key="1">
    <citation type="journal article" date="2019" name="Int. J. Syst. Evol. Microbiol.">
        <title>The Global Catalogue of Microorganisms (GCM) 10K type strain sequencing project: providing services to taxonomists for standard genome sequencing and annotation.</title>
        <authorList>
            <consortium name="The Broad Institute Genomics Platform"/>
            <consortium name="The Broad Institute Genome Sequencing Center for Infectious Disease"/>
            <person name="Wu L."/>
            <person name="Ma J."/>
        </authorList>
    </citation>
    <scope>NUCLEOTIDE SEQUENCE [LARGE SCALE GENOMIC DNA]</scope>
    <source>
        <strain evidence="2">JCM 3399</strain>
    </source>
</reference>
<proteinExistence type="predicted"/>